<dbReference type="GO" id="GO:0005886">
    <property type="term" value="C:plasma membrane"/>
    <property type="evidence" value="ECO:0007669"/>
    <property type="project" value="UniProtKB-SubCell"/>
</dbReference>
<proteinExistence type="predicted"/>
<dbReference type="STRING" id="1817892.AUK40_03990"/>
<dbReference type="EMBL" id="MNZT01000069">
    <property type="protein sequence ID" value="OIP97092.1"/>
    <property type="molecule type" value="Genomic_DNA"/>
</dbReference>
<evidence type="ECO:0000256" key="3">
    <source>
        <dbReference type="ARBA" id="ARBA00022692"/>
    </source>
</evidence>
<dbReference type="AlphaFoldDB" id="A0A1J5IJ60"/>
<evidence type="ECO:0000256" key="1">
    <source>
        <dbReference type="ARBA" id="ARBA00004651"/>
    </source>
</evidence>
<feature type="transmembrane region" description="Helical" evidence="6">
    <location>
        <begin position="177"/>
        <end position="202"/>
    </location>
</feature>
<feature type="transmembrane region" description="Helical" evidence="6">
    <location>
        <begin position="14"/>
        <end position="32"/>
    </location>
</feature>
<comment type="caution">
    <text evidence="8">The sequence shown here is derived from an EMBL/GenBank/DDBJ whole genome shotgun (WGS) entry which is preliminary data.</text>
</comment>
<keyword evidence="5 6" id="KW-0472">Membrane</keyword>
<evidence type="ECO:0000256" key="4">
    <source>
        <dbReference type="ARBA" id="ARBA00022989"/>
    </source>
</evidence>
<sequence length="368" mass="40618">MELRDYLKVLTRNWAILLIVTIVAVGSGYLILSRQETRYTSDLAIIVNYQEQGTISSSDYFKYNNYYGNLIAQSFSDSLSGLMKNAGLVEAVFKRASISYEEKDIANPGKYFSPIPKSKNVTEVRFTADTASEAQALSSSLISLLTEKAKEFVQSQGEGSLELGVEGPVIEKGEIPLVLYLLLLAVVGCGFGIFLAFLLTYLRDEVSSVEEFEKILSTPLWADLSLHSGSEGDGVMVPLREKILAKFPQTEHREVRIGLISLRSLDSLRVCQQLASALRTKENIQTLDLTARSEAAALEELKKTDKHAASYRLIAMPSFDSLSFSHRVLSVMDAVILVADSRHTPRRSLLIVSSQLSLLSAPRGIVLI</sequence>
<evidence type="ECO:0000256" key="2">
    <source>
        <dbReference type="ARBA" id="ARBA00022475"/>
    </source>
</evidence>
<dbReference type="InterPro" id="IPR003856">
    <property type="entry name" value="LPS_length_determ_N"/>
</dbReference>
<dbReference type="PANTHER" id="PTHR32309:SF13">
    <property type="entry name" value="FERRIC ENTEROBACTIN TRANSPORT PROTEIN FEPE"/>
    <property type="match status" value="1"/>
</dbReference>
<keyword evidence="2" id="KW-1003">Cell membrane</keyword>
<evidence type="ECO:0000259" key="7">
    <source>
        <dbReference type="Pfam" id="PF02706"/>
    </source>
</evidence>
<feature type="domain" description="Polysaccharide chain length determinant N-terminal" evidence="7">
    <location>
        <begin position="2"/>
        <end position="93"/>
    </location>
</feature>
<dbReference type="PANTHER" id="PTHR32309">
    <property type="entry name" value="TYROSINE-PROTEIN KINASE"/>
    <property type="match status" value="1"/>
</dbReference>
<dbReference type="Pfam" id="PF02706">
    <property type="entry name" value="Wzz"/>
    <property type="match status" value="1"/>
</dbReference>
<reference evidence="8 9" key="1">
    <citation type="journal article" date="2016" name="Environ. Microbiol.">
        <title>Genomic resolution of a cold subsurface aquifer community provides metabolic insights for novel microbes adapted to high CO concentrations.</title>
        <authorList>
            <person name="Probst A.J."/>
            <person name="Castelle C.J."/>
            <person name="Singh A."/>
            <person name="Brown C.T."/>
            <person name="Anantharaman K."/>
            <person name="Sharon I."/>
            <person name="Hug L.A."/>
            <person name="Burstein D."/>
            <person name="Emerson J.B."/>
            <person name="Thomas B.C."/>
            <person name="Banfield J.F."/>
        </authorList>
    </citation>
    <scope>NUCLEOTIDE SEQUENCE [LARGE SCALE GENOMIC DNA]</scope>
    <source>
        <strain evidence="8">CG2_30_54_11</strain>
    </source>
</reference>
<evidence type="ECO:0000313" key="9">
    <source>
        <dbReference type="Proteomes" id="UP000183245"/>
    </source>
</evidence>
<dbReference type="InterPro" id="IPR050445">
    <property type="entry name" value="Bact_polysacc_biosynth/exp"/>
</dbReference>
<protein>
    <recommendedName>
        <fullName evidence="7">Polysaccharide chain length determinant N-terminal domain-containing protein</fullName>
    </recommendedName>
</protein>
<name>A0A1J5IJ60_9BACT</name>
<keyword evidence="3 6" id="KW-0812">Transmembrane</keyword>
<organism evidence="8 9">
    <name type="scientific">Candidatus Wirthbacteria bacterium CG2_30_54_11</name>
    <dbReference type="NCBI Taxonomy" id="1817892"/>
    <lineage>
        <taxon>Bacteria</taxon>
        <taxon>Candidatus Wirthbacteria</taxon>
    </lineage>
</organism>
<evidence type="ECO:0000313" key="8">
    <source>
        <dbReference type="EMBL" id="OIP97092.1"/>
    </source>
</evidence>
<evidence type="ECO:0000256" key="6">
    <source>
        <dbReference type="SAM" id="Phobius"/>
    </source>
</evidence>
<dbReference type="GO" id="GO:0004713">
    <property type="term" value="F:protein tyrosine kinase activity"/>
    <property type="evidence" value="ECO:0007669"/>
    <property type="project" value="TreeGrafter"/>
</dbReference>
<keyword evidence="4 6" id="KW-1133">Transmembrane helix</keyword>
<gene>
    <name evidence="8" type="ORF">AUK40_03990</name>
</gene>
<evidence type="ECO:0000256" key="5">
    <source>
        <dbReference type="ARBA" id="ARBA00023136"/>
    </source>
</evidence>
<comment type="subcellular location">
    <subcellularLocation>
        <location evidence="1">Cell membrane</location>
        <topology evidence="1">Multi-pass membrane protein</topology>
    </subcellularLocation>
</comment>
<accession>A0A1J5IJ60</accession>
<dbReference type="Proteomes" id="UP000183245">
    <property type="component" value="Unassembled WGS sequence"/>
</dbReference>